<name>A0A1I5AU35_9GAMM</name>
<evidence type="ECO:0000313" key="2">
    <source>
        <dbReference type="Proteomes" id="UP000242222"/>
    </source>
</evidence>
<keyword evidence="2" id="KW-1185">Reference proteome</keyword>
<protein>
    <submittedName>
        <fullName evidence="1">Uncharacterized protein</fullName>
    </submittedName>
</protein>
<dbReference type="EMBL" id="FOVC01000013">
    <property type="protein sequence ID" value="SFN65902.1"/>
    <property type="molecule type" value="Genomic_DNA"/>
</dbReference>
<organism evidence="1 2">
    <name type="scientific">Izhakiella capsodis</name>
    <dbReference type="NCBI Taxonomy" id="1367852"/>
    <lineage>
        <taxon>Bacteria</taxon>
        <taxon>Pseudomonadati</taxon>
        <taxon>Pseudomonadota</taxon>
        <taxon>Gammaproteobacteria</taxon>
        <taxon>Enterobacterales</taxon>
        <taxon>Erwiniaceae</taxon>
        <taxon>Izhakiella</taxon>
    </lineage>
</organism>
<evidence type="ECO:0000313" key="1">
    <source>
        <dbReference type="EMBL" id="SFN65902.1"/>
    </source>
</evidence>
<dbReference type="STRING" id="1367852.SAMN05216516_11325"/>
<proteinExistence type="predicted"/>
<gene>
    <name evidence="1" type="ORF">SAMN05216516_11325</name>
</gene>
<dbReference type="Proteomes" id="UP000242222">
    <property type="component" value="Unassembled WGS sequence"/>
</dbReference>
<accession>A0A1I5AU35</accession>
<reference evidence="2" key="1">
    <citation type="submission" date="2016-10" db="EMBL/GenBank/DDBJ databases">
        <authorList>
            <person name="Varghese N."/>
            <person name="Submissions S."/>
        </authorList>
    </citation>
    <scope>NUCLEOTIDE SEQUENCE [LARGE SCALE GENOMIC DNA]</scope>
    <source>
        <strain evidence="2">N6PO6</strain>
    </source>
</reference>
<sequence length="196" mass="22899">MVDRADILRTPAEQREKGEEYARQRYLNGIAKPCKKAPDSLDNEYRRLVANKADSFFEVDKYIILAAIRSLPENERLFIQSADKEIYPANAFIDLYQEKSRFVPPRHFLEKTDIFAVKLYREERIYALKSGKEMNDGYKIIRVDRDVKRYVTNGLFGDALTGYKINWDNDYELSHLLKLKSMLIVLPGRVVENLAV</sequence>
<dbReference type="AlphaFoldDB" id="A0A1I5AU35"/>